<dbReference type="EMBL" id="BMMD01000022">
    <property type="protein sequence ID" value="GGJ90529.1"/>
    <property type="molecule type" value="Genomic_DNA"/>
</dbReference>
<dbReference type="SUPFAM" id="SSF53756">
    <property type="entry name" value="UDP-Glycosyltransferase/glycogen phosphorylase"/>
    <property type="match status" value="1"/>
</dbReference>
<sequence>MIRVIHTITPWDHFSPRTGSAIPTVVDGLARAAVACGDARHAVVVERSTYRPRHDSADVIEYPGRHVSARVRQYLDPALGRFAIPRLGASAYFGPLVAALRSQPPSIVLAHNAPQLAWLLRDTEHRVVIYAHNELLRTYARHEAARTLAPAHAIVCVSRDLAARTRALVGSGNEPKVHVVGNGVDAAAFTPGAARSHDGPMRVMFVGRVVPAKGVDTLLRAAAAFGRSELEIIVVGSAGFDPRAPLTDYESGLRALAARSSARVEFRPFVDRTGLPELLRTADVLCVPSRWPEPSGLTVGEGLATGIPVVASRVGGIPEAIGPAGLLVTPDDPADLGATLRRLLEDPDLRRRLGRAGRQWAEAHDWAWTWRRLREVLDVGAPEFGD</sequence>
<keyword evidence="6" id="KW-1185">Reference proteome</keyword>
<dbReference type="Pfam" id="PF00534">
    <property type="entry name" value="Glycos_transf_1"/>
    <property type="match status" value="1"/>
</dbReference>
<dbReference type="InterPro" id="IPR028098">
    <property type="entry name" value="Glyco_trans_4-like_N"/>
</dbReference>
<dbReference type="Gene3D" id="3.40.50.2000">
    <property type="entry name" value="Glycogen Phosphorylase B"/>
    <property type="match status" value="2"/>
</dbReference>
<evidence type="ECO:0000256" key="1">
    <source>
        <dbReference type="ARBA" id="ARBA00022676"/>
    </source>
</evidence>
<comment type="caution">
    <text evidence="5">The sequence shown here is derived from an EMBL/GenBank/DDBJ whole genome shotgun (WGS) entry which is preliminary data.</text>
</comment>
<evidence type="ECO:0000313" key="5">
    <source>
        <dbReference type="EMBL" id="GGJ90529.1"/>
    </source>
</evidence>
<feature type="domain" description="Glycosyl transferase family 1" evidence="3">
    <location>
        <begin position="198"/>
        <end position="360"/>
    </location>
</feature>
<feature type="domain" description="Glycosyltransferase subfamily 4-like N-terminal" evidence="4">
    <location>
        <begin position="25"/>
        <end position="186"/>
    </location>
</feature>
<dbReference type="InterPro" id="IPR001296">
    <property type="entry name" value="Glyco_trans_1"/>
</dbReference>
<reference evidence="5" key="1">
    <citation type="journal article" date="2014" name="Int. J. Syst. Evol. Microbiol.">
        <title>Complete genome sequence of Corynebacterium casei LMG S-19264T (=DSM 44701T), isolated from a smear-ripened cheese.</title>
        <authorList>
            <consortium name="US DOE Joint Genome Institute (JGI-PGF)"/>
            <person name="Walter F."/>
            <person name="Albersmeier A."/>
            <person name="Kalinowski J."/>
            <person name="Ruckert C."/>
        </authorList>
    </citation>
    <scope>NUCLEOTIDE SEQUENCE</scope>
    <source>
        <strain evidence="5">CGMCC 1.8984</strain>
    </source>
</reference>
<dbReference type="Proteomes" id="UP000636956">
    <property type="component" value="Unassembled WGS sequence"/>
</dbReference>
<dbReference type="PANTHER" id="PTHR12526:SF510">
    <property type="entry name" value="D-INOSITOL 3-PHOSPHATE GLYCOSYLTRANSFERASE"/>
    <property type="match status" value="1"/>
</dbReference>
<evidence type="ECO:0000259" key="3">
    <source>
        <dbReference type="Pfam" id="PF00534"/>
    </source>
</evidence>
<dbReference type="AlphaFoldDB" id="A0A917PT00"/>
<protein>
    <submittedName>
        <fullName evidence="5">Glycosyl transferase family 1</fullName>
    </submittedName>
</protein>
<evidence type="ECO:0000313" key="6">
    <source>
        <dbReference type="Proteomes" id="UP000636956"/>
    </source>
</evidence>
<gene>
    <name evidence="5" type="ORF">GCM10011372_31310</name>
</gene>
<dbReference type="CDD" id="cd03801">
    <property type="entry name" value="GT4_PimA-like"/>
    <property type="match status" value="1"/>
</dbReference>
<proteinExistence type="predicted"/>
<dbReference type="GO" id="GO:0016757">
    <property type="term" value="F:glycosyltransferase activity"/>
    <property type="evidence" value="ECO:0007669"/>
    <property type="project" value="UniProtKB-KW"/>
</dbReference>
<dbReference type="PANTHER" id="PTHR12526">
    <property type="entry name" value="GLYCOSYLTRANSFERASE"/>
    <property type="match status" value="1"/>
</dbReference>
<keyword evidence="1" id="KW-0328">Glycosyltransferase</keyword>
<name>A0A917PT00_9MICO</name>
<dbReference type="Pfam" id="PF13439">
    <property type="entry name" value="Glyco_transf_4"/>
    <property type="match status" value="1"/>
</dbReference>
<keyword evidence="2 5" id="KW-0808">Transferase</keyword>
<organism evidence="5 6">
    <name type="scientific">Agromyces bauzanensis</name>
    <dbReference type="NCBI Taxonomy" id="1308924"/>
    <lineage>
        <taxon>Bacteria</taxon>
        <taxon>Bacillati</taxon>
        <taxon>Actinomycetota</taxon>
        <taxon>Actinomycetes</taxon>
        <taxon>Micrococcales</taxon>
        <taxon>Microbacteriaceae</taxon>
        <taxon>Agromyces</taxon>
    </lineage>
</organism>
<evidence type="ECO:0000259" key="4">
    <source>
        <dbReference type="Pfam" id="PF13439"/>
    </source>
</evidence>
<reference evidence="5" key="2">
    <citation type="submission" date="2020-09" db="EMBL/GenBank/DDBJ databases">
        <authorList>
            <person name="Sun Q."/>
            <person name="Zhou Y."/>
        </authorList>
    </citation>
    <scope>NUCLEOTIDE SEQUENCE</scope>
    <source>
        <strain evidence="5">CGMCC 1.8984</strain>
    </source>
</reference>
<evidence type="ECO:0000256" key="2">
    <source>
        <dbReference type="ARBA" id="ARBA00022679"/>
    </source>
</evidence>
<accession>A0A917PT00</accession>
<dbReference type="RefSeq" id="WP_344999907.1">
    <property type="nucleotide sequence ID" value="NZ_BAABFW010000012.1"/>
</dbReference>